<sequence length="350" mass="40571">MEKAGEGMSDRGAFIVSLDFELNWGVHDVFTKEQYGENILGVRQAIPKILSLFRQYDIHATWATVGMLCFSDKKTLIDHFPTLLPTYVDQNFSPFGKMCDVGDHEDNDYYHFGESLVCEIVKVPHQEIGTHTFSHFYCLENGQNADQFKADIQAAKNIPCLKNLNIKSLVFPRNQTNRSYLTICKQMGIEAYRGNEQSRFYHASGYKGRNKMKRLIRLIDCYVNLTGHHTFKIQQVDLNCPINIQSSRFLRPYHPNLKAFEQLRLNRIIKGIEHAAKRGEVYHLWWHPHNFGKYTDENIAFLEKILHHVADMRERYGMQSMNMGEAAAALQYESNESLNPKVRGDINHSY</sequence>
<dbReference type="Pfam" id="PF01522">
    <property type="entry name" value="Polysacc_deac_1"/>
    <property type="match status" value="1"/>
</dbReference>
<evidence type="ECO:0000259" key="1">
    <source>
        <dbReference type="Pfam" id="PF01522"/>
    </source>
</evidence>
<protein>
    <submittedName>
        <fullName evidence="2">Polysaccharide deacetylase family protein</fullName>
    </submittedName>
</protein>
<evidence type="ECO:0000313" key="2">
    <source>
        <dbReference type="EMBL" id="MFD1205213.1"/>
    </source>
</evidence>
<dbReference type="RefSeq" id="WP_336823681.1">
    <property type="nucleotide sequence ID" value="NZ_JBHTLT010000042.1"/>
</dbReference>
<name>A0ABW3TXG4_9BACL</name>
<keyword evidence="3" id="KW-1185">Reference proteome</keyword>
<organism evidence="2 3">
    <name type="scientific">Sporosarcina contaminans</name>
    <dbReference type="NCBI Taxonomy" id="633403"/>
    <lineage>
        <taxon>Bacteria</taxon>
        <taxon>Bacillati</taxon>
        <taxon>Bacillota</taxon>
        <taxon>Bacilli</taxon>
        <taxon>Bacillales</taxon>
        <taxon>Caryophanaceae</taxon>
        <taxon>Sporosarcina</taxon>
    </lineage>
</organism>
<dbReference type="EMBL" id="JBHTLT010000042">
    <property type="protein sequence ID" value="MFD1205213.1"/>
    <property type="molecule type" value="Genomic_DNA"/>
</dbReference>
<dbReference type="SUPFAM" id="SSF88713">
    <property type="entry name" value="Glycoside hydrolase/deacetylase"/>
    <property type="match status" value="1"/>
</dbReference>
<comment type="caution">
    <text evidence="2">The sequence shown here is derived from an EMBL/GenBank/DDBJ whole genome shotgun (WGS) entry which is preliminary data.</text>
</comment>
<dbReference type="InterPro" id="IPR002509">
    <property type="entry name" value="NODB_dom"/>
</dbReference>
<dbReference type="Gene3D" id="3.20.20.370">
    <property type="entry name" value="Glycoside hydrolase/deacetylase"/>
    <property type="match status" value="1"/>
</dbReference>
<dbReference type="CDD" id="cd10929">
    <property type="entry name" value="CE4_u5"/>
    <property type="match status" value="1"/>
</dbReference>
<gene>
    <name evidence="2" type="ORF">ACFQ38_08860</name>
</gene>
<proteinExistence type="predicted"/>
<evidence type="ECO:0000313" key="3">
    <source>
        <dbReference type="Proteomes" id="UP001597231"/>
    </source>
</evidence>
<dbReference type="Proteomes" id="UP001597231">
    <property type="component" value="Unassembled WGS sequence"/>
</dbReference>
<dbReference type="InterPro" id="IPR011330">
    <property type="entry name" value="Glyco_hydro/deAcase_b/a-brl"/>
</dbReference>
<feature type="domain" description="NodB homology" evidence="1">
    <location>
        <begin position="43"/>
        <end position="191"/>
    </location>
</feature>
<accession>A0ABW3TXG4</accession>
<reference evidence="3" key="1">
    <citation type="journal article" date="2019" name="Int. J. Syst. Evol. Microbiol.">
        <title>The Global Catalogue of Microorganisms (GCM) 10K type strain sequencing project: providing services to taxonomists for standard genome sequencing and annotation.</title>
        <authorList>
            <consortium name="The Broad Institute Genomics Platform"/>
            <consortium name="The Broad Institute Genome Sequencing Center for Infectious Disease"/>
            <person name="Wu L."/>
            <person name="Ma J."/>
        </authorList>
    </citation>
    <scope>NUCLEOTIDE SEQUENCE [LARGE SCALE GENOMIC DNA]</scope>
    <source>
        <strain evidence="3">CCUG 53915</strain>
    </source>
</reference>